<accession>A0A6V7QC56</accession>
<evidence type="ECO:0000256" key="1">
    <source>
        <dbReference type="SAM" id="MobiDB-lite"/>
    </source>
</evidence>
<dbReference type="EMBL" id="LR862135">
    <property type="protein sequence ID" value="CAD1840426.1"/>
    <property type="molecule type" value="Genomic_DNA"/>
</dbReference>
<feature type="compositionally biased region" description="Basic and acidic residues" evidence="1">
    <location>
        <begin position="130"/>
        <end position="151"/>
    </location>
</feature>
<protein>
    <submittedName>
        <fullName evidence="2">Uncharacterized protein</fullName>
    </submittedName>
</protein>
<feature type="region of interest" description="Disordered" evidence="1">
    <location>
        <begin position="128"/>
        <end position="198"/>
    </location>
</feature>
<proteinExistence type="predicted"/>
<name>A0A6V7QC56_ANACO</name>
<feature type="compositionally biased region" description="Acidic residues" evidence="1">
    <location>
        <begin position="324"/>
        <end position="340"/>
    </location>
</feature>
<feature type="region of interest" description="Disordered" evidence="1">
    <location>
        <begin position="289"/>
        <end position="351"/>
    </location>
</feature>
<gene>
    <name evidence="2" type="ORF">CB5_LOCUS23637</name>
</gene>
<organism evidence="2">
    <name type="scientific">Ananas comosus var. bracteatus</name>
    <name type="common">red pineapple</name>
    <dbReference type="NCBI Taxonomy" id="296719"/>
    <lineage>
        <taxon>Eukaryota</taxon>
        <taxon>Viridiplantae</taxon>
        <taxon>Streptophyta</taxon>
        <taxon>Embryophyta</taxon>
        <taxon>Tracheophyta</taxon>
        <taxon>Spermatophyta</taxon>
        <taxon>Magnoliopsida</taxon>
        <taxon>Liliopsida</taxon>
        <taxon>Poales</taxon>
        <taxon>Bromeliaceae</taxon>
        <taxon>Bromelioideae</taxon>
        <taxon>Ananas</taxon>
    </lineage>
</organism>
<dbReference type="AlphaFoldDB" id="A0A6V7QC56"/>
<sequence>MFPSKSRYIAILELQGFPIENIPMLLETYSICDIWAVEASSELVGRLGNLTNLRSFRIWNVKETYSAQLPESPSTNLKKLTLTGSGKLLKVFDDHDDEDVAFQAADEVGRKLLKVFDDHDDEDVAFHASTKGDSRGKKTRGEVLPVSRERSQSSGVPRPCAVLQVLENGTPSSQLRRTKEERSLRHEREPANLGPDPISTIKSALASRFGRYKDDFAVARCREREYAIFLPEWALAPALVRRNPNPQQLLVKGLPLDQYRYVRSTPCSLSSLDPSYKSSIRDMERIENAGIPAPPANGQEDDGALMGDRQNRQPDIGGNRGNDQTDEEMENEEGELEEVEPALSTQRGGGPQGLLGCPWLPTWLLRREVSGDGEVCACRTSGLGATGRSCARFEASGEPESRHARRGGLPRLAGSWTVGPVGVGESLSLS</sequence>
<feature type="compositionally biased region" description="Basic and acidic residues" evidence="1">
    <location>
        <begin position="177"/>
        <end position="190"/>
    </location>
</feature>
<evidence type="ECO:0000313" key="2">
    <source>
        <dbReference type="EMBL" id="CAD1840426.1"/>
    </source>
</evidence>
<reference evidence="2" key="1">
    <citation type="submission" date="2020-07" db="EMBL/GenBank/DDBJ databases">
        <authorList>
            <person name="Lin J."/>
        </authorList>
    </citation>
    <scope>NUCLEOTIDE SEQUENCE</scope>
</reference>